<organism evidence="1 2">
    <name type="scientific">Caproiciproducens galactitolivorans</name>
    <dbReference type="NCBI Taxonomy" id="642589"/>
    <lineage>
        <taxon>Bacteria</taxon>
        <taxon>Bacillati</taxon>
        <taxon>Bacillota</taxon>
        <taxon>Clostridia</taxon>
        <taxon>Eubacteriales</taxon>
        <taxon>Acutalibacteraceae</taxon>
        <taxon>Caproiciproducens</taxon>
    </lineage>
</organism>
<accession>A0ABT4BT84</accession>
<gene>
    <name evidence="1" type="ORF">OUY18_07505</name>
</gene>
<keyword evidence="2" id="KW-1185">Reference proteome</keyword>
<sequence length="113" mass="12995">MNYCVLLQLKIQENEWRKAGECHVISWDIRDLIAASSGWTILNEENFGPANSFLPVLQKGILELSQHAQAYIRFEVKHGVGTIRDTLLFYKGLLNDCKNYPLFDLYGYIDNGQ</sequence>
<reference evidence="1 2" key="1">
    <citation type="submission" date="2022-11" db="EMBL/GenBank/DDBJ databases">
        <authorList>
            <person name="Caiyu Z."/>
        </authorList>
    </citation>
    <scope>NUCLEOTIDE SEQUENCE [LARGE SCALE GENOMIC DNA]</scope>
    <source>
        <strain evidence="1 2">YR-4</strain>
    </source>
</reference>
<dbReference type="EMBL" id="JAPOHA010000006">
    <property type="protein sequence ID" value="MCY1714095.1"/>
    <property type="molecule type" value="Genomic_DNA"/>
</dbReference>
<protein>
    <submittedName>
        <fullName evidence="1">Uncharacterized protein</fullName>
    </submittedName>
</protein>
<dbReference type="Proteomes" id="UP001082703">
    <property type="component" value="Unassembled WGS sequence"/>
</dbReference>
<proteinExistence type="predicted"/>
<name>A0ABT4BT84_9FIRM</name>
<evidence type="ECO:0000313" key="2">
    <source>
        <dbReference type="Proteomes" id="UP001082703"/>
    </source>
</evidence>
<evidence type="ECO:0000313" key="1">
    <source>
        <dbReference type="EMBL" id="MCY1714095.1"/>
    </source>
</evidence>
<comment type="caution">
    <text evidence="1">The sequence shown here is derived from an EMBL/GenBank/DDBJ whole genome shotgun (WGS) entry which is preliminary data.</text>
</comment>
<dbReference type="RefSeq" id="WP_268058143.1">
    <property type="nucleotide sequence ID" value="NZ_JAPOHA010000006.1"/>
</dbReference>